<proteinExistence type="predicted"/>
<evidence type="ECO:0000313" key="1">
    <source>
        <dbReference type="EMBL" id="KAA1275213.1"/>
    </source>
</evidence>
<gene>
    <name evidence="1" type="ORF">DXF85_21910</name>
</gene>
<dbReference type="Proteomes" id="UP000468420">
    <property type="component" value="Unassembled WGS sequence"/>
</dbReference>
<sequence>MNPGSARHPHVLRVRSGGCALSGLKLASPITPDRWTKFVIL</sequence>
<evidence type="ECO:0000313" key="2">
    <source>
        <dbReference type="Proteomes" id="UP000468420"/>
    </source>
</evidence>
<comment type="caution">
    <text evidence="1">The sequence shown here is derived from an EMBL/GenBank/DDBJ whole genome shotgun (WGS) entry which is preliminary data.</text>
</comment>
<organism evidence="1 2">
    <name type="scientific">Citrobacter pasteurii</name>
    <dbReference type="NCBI Taxonomy" id="1563222"/>
    <lineage>
        <taxon>Bacteria</taxon>
        <taxon>Pseudomonadati</taxon>
        <taxon>Pseudomonadota</taxon>
        <taxon>Gammaproteobacteria</taxon>
        <taxon>Enterobacterales</taxon>
        <taxon>Enterobacteriaceae</taxon>
        <taxon>Citrobacter</taxon>
    </lineage>
</organism>
<reference evidence="1 2" key="1">
    <citation type="submission" date="2018-08" db="EMBL/GenBank/DDBJ databases">
        <title>Complete genomic analysis of a Citrobacter pasteurii isolated from cockles (Cerastoderma edule) containing a new chromosomic qnrB allele.</title>
        <authorList>
            <person name="Rodrigues A."/>
            <person name="Baptista T."/>
            <person name="Quesada A."/>
            <person name="Campos M.J."/>
        </authorList>
    </citation>
    <scope>NUCLEOTIDE SEQUENCE [LARGE SCALE GENOMIC DNA]</scope>
    <source>
        <strain evidence="1 2">BA18</strain>
    </source>
</reference>
<dbReference type="AlphaFoldDB" id="A0A6N6K0U7"/>
<dbReference type="KEGG" id="cpar:CUC49_15075"/>
<name>A0A6N6K0U7_9ENTR</name>
<accession>A0A6N6K0U7</accession>
<protein>
    <submittedName>
        <fullName evidence="1">DNA metabolism protein</fullName>
    </submittedName>
</protein>
<dbReference type="EMBL" id="QRDC01000023">
    <property type="protein sequence ID" value="KAA1275213.1"/>
    <property type="molecule type" value="Genomic_DNA"/>
</dbReference>